<proteinExistence type="predicted"/>
<dbReference type="InterPro" id="IPR036689">
    <property type="entry name" value="ESAT-6-like_sf"/>
</dbReference>
<gene>
    <name evidence="2" type="ORF">ACFQMG_26600</name>
</gene>
<dbReference type="Pfam" id="PF25547">
    <property type="entry name" value="WXG100_2"/>
    <property type="match status" value="1"/>
</dbReference>
<reference evidence="3" key="1">
    <citation type="journal article" date="2019" name="Int. J. Syst. Evol. Microbiol.">
        <title>The Global Catalogue of Microorganisms (GCM) 10K type strain sequencing project: providing services to taxonomists for standard genome sequencing and annotation.</title>
        <authorList>
            <consortium name="The Broad Institute Genomics Platform"/>
            <consortium name="The Broad Institute Genome Sequencing Center for Infectious Disease"/>
            <person name="Wu L."/>
            <person name="Ma J."/>
        </authorList>
    </citation>
    <scope>NUCLEOTIDE SEQUENCE [LARGE SCALE GENOMIC DNA]</scope>
    <source>
        <strain evidence="3">CGMCC 1.12859</strain>
    </source>
</reference>
<feature type="domain" description="Outer membrane channel protein CpnT-like N-terminal" evidence="1">
    <location>
        <begin position="11"/>
        <end position="137"/>
    </location>
</feature>
<dbReference type="RefSeq" id="WP_345706825.1">
    <property type="nucleotide sequence ID" value="NZ_BAABKV010000001.1"/>
</dbReference>
<keyword evidence="3" id="KW-1185">Reference proteome</keyword>
<evidence type="ECO:0000313" key="2">
    <source>
        <dbReference type="EMBL" id="MFC7183125.1"/>
    </source>
</evidence>
<dbReference type="InterPro" id="IPR057746">
    <property type="entry name" value="CpnT-like_N"/>
</dbReference>
<evidence type="ECO:0000313" key="3">
    <source>
        <dbReference type="Proteomes" id="UP001596435"/>
    </source>
</evidence>
<comment type="caution">
    <text evidence="2">The sequence shown here is derived from an EMBL/GenBank/DDBJ whole genome shotgun (WGS) entry which is preliminary data.</text>
</comment>
<dbReference type="EMBL" id="JBHTAJ010000060">
    <property type="protein sequence ID" value="MFC7183125.1"/>
    <property type="molecule type" value="Genomic_DNA"/>
</dbReference>
<protein>
    <recommendedName>
        <fullName evidence="1">Outer membrane channel protein CpnT-like N-terminal domain-containing protein</fullName>
    </recommendedName>
</protein>
<evidence type="ECO:0000259" key="1">
    <source>
        <dbReference type="Pfam" id="PF25547"/>
    </source>
</evidence>
<accession>A0ABW2G0X7</accession>
<organism evidence="2 3">
    <name type="scientific">Kitasatospora paranensis</name>
    <dbReference type="NCBI Taxonomy" id="258053"/>
    <lineage>
        <taxon>Bacteria</taxon>
        <taxon>Bacillati</taxon>
        <taxon>Actinomycetota</taxon>
        <taxon>Actinomycetes</taxon>
        <taxon>Kitasatosporales</taxon>
        <taxon>Streptomycetaceae</taxon>
        <taxon>Kitasatospora</taxon>
    </lineage>
</organism>
<sequence length="195" mass="20482">MSIELPDELVWVMNLLGLNWPDVDEDEMREWASHVREFAAGLQEAHDDTHGVLQGLGDAYQGASYEALVERWGRASSEHMTVLVDYCGVLATGLEIAAVGIVAAKGAVIAELIAMAAEFAAEQAAAVATLGLAEAANVVIIEAGKRIVNAILDQIEQEIIGQLVSMAIEPFQAAIEQAVSGLVFEGVEAALGGAA</sequence>
<name>A0ABW2G0X7_9ACTN</name>
<dbReference type="Proteomes" id="UP001596435">
    <property type="component" value="Unassembled WGS sequence"/>
</dbReference>
<dbReference type="SUPFAM" id="SSF140453">
    <property type="entry name" value="EsxAB dimer-like"/>
    <property type="match status" value="1"/>
</dbReference>
<dbReference type="Gene3D" id="1.10.287.1060">
    <property type="entry name" value="ESAT-6-like"/>
    <property type="match status" value="1"/>
</dbReference>